<dbReference type="AlphaFoldDB" id="A0AAV5FBA7"/>
<dbReference type="EMBL" id="BQKI01000083">
    <property type="protein sequence ID" value="GJN32195.1"/>
    <property type="molecule type" value="Genomic_DNA"/>
</dbReference>
<sequence length="52" mass="5656">MLWGHRNSCVFEGSSPSLSVLLRLLADEHHLWCLAGAKGLRALDVAQIVRAG</sequence>
<evidence type="ECO:0000313" key="2">
    <source>
        <dbReference type="Proteomes" id="UP001054889"/>
    </source>
</evidence>
<comment type="caution">
    <text evidence="1">The sequence shown here is derived from an EMBL/GenBank/DDBJ whole genome shotgun (WGS) entry which is preliminary data.</text>
</comment>
<protein>
    <submittedName>
        <fullName evidence="1">Uncharacterized protein</fullName>
    </submittedName>
</protein>
<reference evidence="1" key="1">
    <citation type="journal article" date="2018" name="DNA Res.">
        <title>Multiple hybrid de novo genome assembly of finger millet, an orphan allotetraploid crop.</title>
        <authorList>
            <person name="Hatakeyama M."/>
            <person name="Aluri S."/>
            <person name="Balachadran M.T."/>
            <person name="Sivarajan S.R."/>
            <person name="Patrignani A."/>
            <person name="Gruter S."/>
            <person name="Poveda L."/>
            <person name="Shimizu-Inatsugi R."/>
            <person name="Baeten J."/>
            <person name="Francoijs K.J."/>
            <person name="Nataraja K.N."/>
            <person name="Reddy Y.A.N."/>
            <person name="Phadnis S."/>
            <person name="Ravikumar R.L."/>
            <person name="Schlapbach R."/>
            <person name="Sreeman S.M."/>
            <person name="Shimizu K.K."/>
        </authorList>
    </citation>
    <scope>NUCLEOTIDE SEQUENCE</scope>
</reference>
<evidence type="ECO:0000313" key="1">
    <source>
        <dbReference type="EMBL" id="GJN32195.1"/>
    </source>
</evidence>
<keyword evidence="2" id="KW-1185">Reference proteome</keyword>
<dbReference type="Proteomes" id="UP001054889">
    <property type="component" value="Unassembled WGS sequence"/>
</dbReference>
<organism evidence="1 2">
    <name type="scientific">Eleusine coracana subsp. coracana</name>
    <dbReference type="NCBI Taxonomy" id="191504"/>
    <lineage>
        <taxon>Eukaryota</taxon>
        <taxon>Viridiplantae</taxon>
        <taxon>Streptophyta</taxon>
        <taxon>Embryophyta</taxon>
        <taxon>Tracheophyta</taxon>
        <taxon>Spermatophyta</taxon>
        <taxon>Magnoliopsida</taxon>
        <taxon>Liliopsida</taxon>
        <taxon>Poales</taxon>
        <taxon>Poaceae</taxon>
        <taxon>PACMAD clade</taxon>
        <taxon>Chloridoideae</taxon>
        <taxon>Cynodonteae</taxon>
        <taxon>Eleusininae</taxon>
        <taxon>Eleusine</taxon>
    </lineage>
</organism>
<gene>
    <name evidence="1" type="primary">gb20679</name>
    <name evidence="1" type="ORF">PR202_gb20679</name>
</gene>
<reference evidence="1" key="2">
    <citation type="submission" date="2021-12" db="EMBL/GenBank/DDBJ databases">
        <title>Resequencing data analysis of finger millet.</title>
        <authorList>
            <person name="Hatakeyama M."/>
            <person name="Aluri S."/>
            <person name="Balachadran M.T."/>
            <person name="Sivarajan S.R."/>
            <person name="Poveda L."/>
            <person name="Shimizu-Inatsugi R."/>
            <person name="Schlapbach R."/>
            <person name="Sreeman S.M."/>
            <person name="Shimizu K.K."/>
        </authorList>
    </citation>
    <scope>NUCLEOTIDE SEQUENCE</scope>
</reference>
<name>A0AAV5FBA7_ELECO</name>
<proteinExistence type="predicted"/>
<accession>A0AAV5FBA7</accession>